<dbReference type="GO" id="GO:0046914">
    <property type="term" value="F:transition metal ion binding"/>
    <property type="evidence" value="ECO:0007669"/>
    <property type="project" value="InterPro"/>
</dbReference>
<evidence type="ECO:0000313" key="1">
    <source>
        <dbReference type="EMBL" id="MBD1548843.1"/>
    </source>
</evidence>
<accession>A0A926S6S1</accession>
<gene>
    <name evidence="1" type="ORF">HK439_21475</name>
</gene>
<protein>
    <submittedName>
        <fullName evidence="1">Uncharacterized protein</fullName>
    </submittedName>
</protein>
<dbReference type="EMBL" id="JABFCZ010000026">
    <property type="protein sequence ID" value="MBD1548843.1"/>
    <property type="molecule type" value="Genomic_DNA"/>
</dbReference>
<dbReference type="GO" id="GO:0003824">
    <property type="term" value="F:catalytic activity"/>
    <property type="evidence" value="ECO:0007669"/>
    <property type="project" value="InterPro"/>
</dbReference>
<sequence>MARFPYYRENIRELGRLLAEASIDPDLRKRLETDPKSELRRIGLPEETTALFNFKVVSEQAGHPFAVLPFRLNQQRMDQHDPDYLARVAGTIITPALN</sequence>
<dbReference type="Proteomes" id="UP000598467">
    <property type="component" value="Unassembled WGS sequence"/>
</dbReference>
<evidence type="ECO:0000313" key="2">
    <source>
        <dbReference type="Proteomes" id="UP000598467"/>
    </source>
</evidence>
<dbReference type="SUPFAM" id="SSF56209">
    <property type="entry name" value="Nitrile hydratase alpha chain"/>
    <property type="match status" value="1"/>
</dbReference>
<dbReference type="RefSeq" id="WP_190293524.1">
    <property type="nucleotide sequence ID" value="NZ_JABFCZ010000026.1"/>
</dbReference>
<dbReference type="InterPro" id="IPR036648">
    <property type="entry name" value="CN_Hdrase_a/SCN_Hdrase_g_sf"/>
</dbReference>
<name>A0A926S6S1_9HYPH</name>
<comment type="caution">
    <text evidence="1">The sequence shown here is derived from an EMBL/GenBank/DDBJ whole genome shotgun (WGS) entry which is preliminary data.</text>
</comment>
<proteinExistence type="predicted"/>
<reference evidence="1" key="1">
    <citation type="submission" date="2020-05" db="EMBL/GenBank/DDBJ databases">
        <title>Identification of trans-AT polyketide cluster in two marine bacteria, producers of a novel glutaramide-containing polyketide sesbanimide D and analogs.</title>
        <authorList>
            <person name="Kacar D."/>
            <person name="Rodriguez P."/>
            <person name="Canedo L."/>
            <person name="Gonzalez E."/>
            <person name="Galan B."/>
            <person name="De La Calle F."/>
            <person name="Garcia J.L."/>
        </authorList>
    </citation>
    <scope>NUCLEOTIDE SEQUENCE</scope>
    <source>
        <strain evidence="1">PHM038</strain>
    </source>
</reference>
<organism evidence="1 2">
    <name type="scientific">Roseibium aggregatum</name>
    <dbReference type="NCBI Taxonomy" id="187304"/>
    <lineage>
        <taxon>Bacteria</taxon>
        <taxon>Pseudomonadati</taxon>
        <taxon>Pseudomonadota</taxon>
        <taxon>Alphaproteobacteria</taxon>
        <taxon>Hyphomicrobiales</taxon>
        <taxon>Stappiaceae</taxon>
        <taxon>Roseibium</taxon>
    </lineage>
</organism>
<dbReference type="AlphaFoldDB" id="A0A926S6S1"/>